<proteinExistence type="inferred from homology"/>
<reference evidence="3 4" key="1">
    <citation type="submission" date="2020-08" db="EMBL/GenBank/DDBJ databases">
        <title>Genomic Encyclopedia of Type Strains, Phase IV (KMG-IV): sequencing the most valuable type-strain genomes for metagenomic binning, comparative biology and taxonomic classification.</title>
        <authorList>
            <person name="Goeker M."/>
        </authorList>
    </citation>
    <scope>NUCLEOTIDE SEQUENCE [LARGE SCALE GENOMIC DNA]</scope>
    <source>
        <strain evidence="3 4">DSM 100044</strain>
    </source>
</reference>
<sequence>MTPGGVPFVDAHVHLWDLSRHRYAWLTPPFADDGPNGNVSTIAATYLAADYAREAANWPVAGYVHVEAGADATQALDETSWLESLDDGPAGIVAFAALDHPDLDRLLRAQSAHRRVRGVRHIVNWHRDSRRTYTPRDVTGDEGWQRGFSMLADHNLSFDCQAYPGQFRRLASLFDRHPDIPVIVNHAGMGVEIDAQGAAEWRDGMIALAALPHVAVKISGLGFVWRPMDRSAALGRVRETIDFFGADRVLVASDFPTDRLFGSFDDVLGLIAEATVDLSDADRRAVWGGNANRLYRLGLSI</sequence>
<comment type="caution">
    <text evidence="3">The sequence shown here is derived from an EMBL/GenBank/DDBJ whole genome shotgun (WGS) entry which is preliminary data.</text>
</comment>
<feature type="domain" description="Amidohydrolase-related" evidence="2">
    <location>
        <begin position="9"/>
        <end position="297"/>
    </location>
</feature>
<protein>
    <submittedName>
        <fullName evidence="3">Putative TIM-barrel fold metal-dependent hydrolase</fullName>
    </submittedName>
</protein>
<evidence type="ECO:0000313" key="3">
    <source>
        <dbReference type="EMBL" id="MBB5716727.1"/>
    </source>
</evidence>
<dbReference type="SUPFAM" id="SSF51556">
    <property type="entry name" value="Metallo-dependent hydrolases"/>
    <property type="match status" value="1"/>
</dbReference>
<dbReference type="InterPro" id="IPR052350">
    <property type="entry name" value="Metallo-dep_Lactonases"/>
</dbReference>
<comment type="similarity">
    <text evidence="1">Belongs to the metallo-dependent hydrolases superfamily.</text>
</comment>
<dbReference type="AlphaFoldDB" id="A0A7W9BGF5"/>
<dbReference type="EMBL" id="JACIJK010000014">
    <property type="protein sequence ID" value="MBB5716727.1"/>
    <property type="molecule type" value="Genomic_DNA"/>
</dbReference>
<dbReference type="PANTHER" id="PTHR43569">
    <property type="entry name" value="AMIDOHYDROLASE"/>
    <property type="match status" value="1"/>
</dbReference>
<dbReference type="Pfam" id="PF04909">
    <property type="entry name" value="Amidohydro_2"/>
    <property type="match status" value="1"/>
</dbReference>
<evidence type="ECO:0000256" key="1">
    <source>
        <dbReference type="ARBA" id="ARBA00038310"/>
    </source>
</evidence>
<name>A0A7W9BGF5_9SPHN</name>
<organism evidence="3 4">
    <name type="scientific">Sphingomonas aerophila</name>
    <dbReference type="NCBI Taxonomy" id="1344948"/>
    <lineage>
        <taxon>Bacteria</taxon>
        <taxon>Pseudomonadati</taxon>
        <taxon>Pseudomonadota</taxon>
        <taxon>Alphaproteobacteria</taxon>
        <taxon>Sphingomonadales</taxon>
        <taxon>Sphingomonadaceae</taxon>
        <taxon>Sphingomonas</taxon>
    </lineage>
</organism>
<keyword evidence="4" id="KW-1185">Reference proteome</keyword>
<evidence type="ECO:0000313" key="4">
    <source>
        <dbReference type="Proteomes" id="UP000546200"/>
    </source>
</evidence>
<dbReference type="InterPro" id="IPR032466">
    <property type="entry name" value="Metal_Hydrolase"/>
</dbReference>
<gene>
    <name evidence="3" type="ORF">FHS94_003599</name>
</gene>
<evidence type="ECO:0000259" key="2">
    <source>
        <dbReference type="Pfam" id="PF04909"/>
    </source>
</evidence>
<keyword evidence="3" id="KW-0378">Hydrolase</keyword>
<dbReference type="PANTHER" id="PTHR43569:SF1">
    <property type="entry name" value="BLL3371 PROTEIN"/>
    <property type="match status" value="1"/>
</dbReference>
<dbReference type="RefSeq" id="WP_184060260.1">
    <property type="nucleotide sequence ID" value="NZ_JACIJK010000014.1"/>
</dbReference>
<dbReference type="Proteomes" id="UP000546200">
    <property type="component" value="Unassembled WGS sequence"/>
</dbReference>
<dbReference type="Gene3D" id="3.20.20.140">
    <property type="entry name" value="Metal-dependent hydrolases"/>
    <property type="match status" value="1"/>
</dbReference>
<accession>A0A7W9BGF5</accession>
<dbReference type="InterPro" id="IPR006680">
    <property type="entry name" value="Amidohydro-rel"/>
</dbReference>
<dbReference type="GO" id="GO:0016787">
    <property type="term" value="F:hydrolase activity"/>
    <property type="evidence" value="ECO:0007669"/>
    <property type="project" value="UniProtKB-KW"/>
</dbReference>